<proteinExistence type="predicted"/>
<dbReference type="InParanoid" id="A0A6P7HDR9"/>
<keyword evidence="7" id="KW-1133">Transmembrane helix</keyword>
<evidence type="ECO:0000256" key="6">
    <source>
        <dbReference type="ARBA" id="ARBA00023319"/>
    </source>
</evidence>
<keyword evidence="7" id="KW-0812">Transmembrane</keyword>
<dbReference type="FunFam" id="2.60.40.10:FF:000142">
    <property type="entry name" value="V-set domain-containing T-cell activation inhibitor 1"/>
    <property type="match status" value="1"/>
</dbReference>
<evidence type="ECO:0000313" key="10">
    <source>
        <dbReference type="RefSeq" id="XP_028249871.1"/>
    </source>
</evidence>
<evidence type="ECO:0000256" key="4">
    <source>
        <dbReference type="ARBA" id="ARBA00023157"/>
    </source>
</evidence>
<evidence type="ECO:0000256" key="2">
    <source>
        <dbReference type="ARBA" id="ARBA00022729"/>
    </source>
</evidence>
<dbReference type="SMART" id="SM00408">
    <property type="entry name" value="IGc2"/>
    <property type="match status" value="1"/>
</dbReference>
<dbReference type="PROSITE" id="PS50835">
    <property type="entry name" value="IG_LIKE"/>
    <property type="match status" value="1"/>
</dbReference>
<keyword evidence="2" id="KW-0732">Signal</keyword>
<evidence type="ECO:0000256" key="3">
    <source>
        <dbReference type="ARBA" id="ARBA00023136"/>
    </source>
</evidence>
<dbReference type="PANTHER" id="PTHR24100:SF0">
    <property type="entry name" value="V-SET DOMAIN-CONTAINING T-CELL ACTIVATION INHIBITOR 1"/>
    <property type="match status" value="1"/>
</dbReference>
<feature type="domain" description="Ig-like" evidence="8">
    <location>
        <begin position="54"/>
        <end position="148"/>
    </location>
</feature>
<dbReference type="GO" id="GO:0001817">
    <property type="term" value="P:regulation of cytokine production"/>
    <property type="evidence" value="ECO:0007669"/>
    <property type="project" value="TreeGrafter"/>
</dbReference>
<evidence type="ECO:0000313" key="9">
    <source>
        <dbReference type="Proteomes" id="UP000515145"/>
    </source>
</evidence>
<dbReference type="CTD" id="79679"/>
<dbReference type="GO" id="GO:0050863">
    <property type="term" value="P:regulation of T cell activation"/>
    <property type="evidence" value="ECO:0007669"/>
    <property type="project" value="UniProtKB-ARBA"/>
</dbReference>
<dbReference type="AlphaFoldDB" id="A0A6P7HDR9"/>
<dbReference type="InterPro" id="IPR003599">
    <property type="entry name" value="Ig_sub"/>
</dbReference>
<dbReference type="SMART" id="SM00409">
    <property type="entry name" value="IG"/>
    <property type="match status" value="1"/>
</dbReference>
<dbReference type="Pfam" id="PF22705">
    <property type="entry name" value="C2-set_3"/>
    <property type="match status" value="1"/>
</dbReference>
<comment type="subcellular location">
    <subcellularLocation>
        <location evidence="1">Membrane</location>
    </subcellularLocation>
</comment>
<keyword evidence="5" id="KW-0325">Glycoprotein</keyword>
<keyword evidence="9" id="KW-1185">Reference proteome</keyword>
<dbReference type="OrthoDB" id="8901134at2759"/>
<dbReference type="GO" id="GO:0050852">
    <property type="term" value="P:T cell receptor signaling pathway"/>
    <property type="evidence" value="ECO:0007669"/>
    <property type="project" value="TreeGrafter"/>
</dbReference>
<evidence type="ECO:0000259" key="8">
    <source>
        <dbReference type="PROSITE" id="PS50835"/>
    </source>
</evidence>
<evidence type="ECO:0000256" key="5">
    <source>
        <dbReference type="ARBA" id="ARBA00023180"/>
    </source>
</evidence>
<organism evidence="9 10">
    <name type="scientific">Parambassis ranga</name>
    <name type="common">Indian glassy fish</name>
    <dbReference type="NCBI Taxonomy" id="210632"/>
    <lineage>
        <taxon>Eukaryota</taxon>
        <taxon>Metazoa</taxon>
        <taxon>Chordata</taxon>
        <taxon>Craniata</taxon>
        <taxon>Vertebrata</taxon>
        <taxon>Euteleostomi</taxon>
        <taxon>Actinopterygii</taxon>
        <taxon>Neopterygii</taxon>
        <taxon>Teleostei</taxon>
        <taxon>Neoteleostei</taxon>
        <taxon>Acanthomorphata</taxon>
        <taxon>Ovalentaria</taxon>
        <taxon>Ambassidae</taxon>
        <taxon>Parambassis</taxon>
    </lineage>
</organism>
<dbReference type="InterPro" id="IPR003598">
    <property type="entry name" value="Ig_sub2"/>
</dbReference>
<dbReference type="InterPro" id="IPR013106">
    <property type="entry name" value="Ig_V-set"/>
</dbReference>
<feature type="transmembrane region" description="Helical" evidence="7">
    <location>
        <begin position="7"/>
        <end position="31"/>
    </location>
</feature>
<reference evidence="10" key="1">
    <citation type="submission" date="2025-08" db="UniProtKB">
        <authorList>
            <consortium name="RefSeq"/>
        </authorList>
    </citation>
    <scope>IDENTIFICATION</scope>
</reference>
<dbReference type="RefSeq" id="XP_028249871.1">
    <property type="nucleotide sequence ID" value="XM_028394070.1"/>
</dbReference>
<dbReference type="InterPro" id="IPR036179">
    <property type="entry name" value="Ig-like_dom_sf"/>
</dbReference>
<name>A0A6P7HDR9_9TELE</name>
<keyword evidence="3 7" id="KW-0472">Membrane</keyword>
<dbReference type="GO" id="GO:0009897">
    <property type="term" value="C:external side of plasma membrane"/>
    <property type="evidence" value="ECO:0007669"/>
    <property type="project" value="TreeGrafter"/>
</dbReference>
<evidence type="ECO:0000256" key="7">
    <source>
        <dbReference type="SAM" id="Phobius"/>
    </source>
</evidence>
<sequence length="275" mass="29924">MATFGQIIFYSLVTLIVIFAAIIIMVLVLAFTSKTYTSTGSVMSSNTKPITNISEDVLLSCNLHAVLQDKFSDMSVTWQKDQNRVVYRFQKGAPELSDQASEFKGRARMSPDDIISGNASLLLRSVRSSDAGEYTCSIQSSYGSGKVTVYLRTAAYSTPTFTFSDGSLTAEASRWFPKPTVKWQNETGSFLGGNMTFSTSSSGLFTAVSTLQPVSAEYLYTCTVQNELVAAVSEVMITGSVVNQRNYFSFSVASPLLSSLCLNMMTTLLSIYCVA</sequence>
<dbReference type="Pfam" id="PF07686">
    <property type="entry name" value="V-set"/>
    <property type="match status" value="1"/>
</dbReference>
<dbReference type="PANTHER" id="PTHR24100">
    <property type="entry name" value="BUTYROPHILIN"/>
    <property type="match status" value="1"/>
</dbReference>
<dbReference type="GO" id="GO:0005102">
    <property type="term" value="F:signaling receptor binding"/>
    <property type="evidence" value="ECO:0007669"/>
    <property type="project" value="TreeGrafter"/>
</dbReference>
<dbReference type="InterPro" id="IPR013783">
    <property type="entry name" value="Ig-like_fold"/>
</dbReference>
<dbReference type="SMART" id="SM00406">
    <property type="entry name" value="IGv"/>
    <property type="match status" value="1"/>
</dbReference>
<keyword evidence="6" id="KW-0393">Immunoglobulin domain</keyword>
<dbReference type="SUPFAM" id="SSF48726">
    <property type="entry name" value="Immunoglobulin"/>
    <property type="match status" value="2"/>
</dbReference>
<dbReference type="InterPro" id="IPR053896">
    <property type="entry name" value="BTN3A2-like_Ig-C"/>
</dbReference>
<dbReference type="Gene3D" id="2.60.40.10">
    <property type="entry name" value="Immunoglobulins"/>
    <property type="match status" value="2"/>
</dbReference>
<accession>A0A6P7HDR9</accession>
<dbReference type="Proteomes" id="UP000515145">
    <property type="component" value="Chromosome 21"/>
</dbReference>
<dbReference type="InterPro" id="IPR050504">
    <property type="entry name" value="IgSF_BTN/MOG"/>
</dbReference>
<dbReference type="InterPro" id="IPR007110">
    <property type="entry name" value="Ig-like_dom"/>
</dbReference>
<dbReference type="GO" id="GO:1903037">
    <property type="term" value="P:regulation of leukocyte cell-cell adhesion"/>
    <property type="evidence" value="ECO:0007669"/>
    <property type="project" value="UniProtKB-ARBA"/>
</dbReference>
<evidence type="ECO:0000256" key="1">
    <source>
        <dbReference type="ARBA" id="ARBA00004370"/>
    </source>
</evidence>
<keyword evidence="4" id="KW-1015">Disulfide bond</keyword>
<protein>
    <submittedName>
        <fullName evidence="10">V-set domain-containing T-cell activation inhibitor 1 isoform X1</fullName>
    </submittedName>
</protein>
<dbReference type="GeneID" id="114426570"/>
<gene>
    <name evidence="10" type="primary">vtcn1</name>
</gene>